<evidence type="ECO:0000313" key="2">
    <source>
        <dbReference type="EMBL" id="DAF86394.1"/>
    </source>
</evidence>
<feature type="region of interest" description="Disordered" evidence="1">
    <location>
        <begin position="107"/>
        <end position="129"/>
    </location>
</feature>
<dbReference type="GO" id="GO:0051276">
    <property type="term" value="P:chromosome organization"/>
    <property type="evidence" value="ECO:0007669"/>
    <property type="project" value="InterPro"/>
</dbReference>
<name>A0A8S5TVZ1_9CAUD</name>
<sequence length="129" mass="14706">MNGTRAAIRAGYSEKSAAQTASRLMKDPAVREYRDALLKEEFDSLGITRHSLAVEVWRVYERCAAATPVMQWDSNLREYIESGAWEFNARGCLKALGMLHDMLERMERSEDEDDADSYEEMISSGGREF</sequence>
<feature type="compositionally biased region" description="Acidic residues" evidence="1">
    <location>
        <begin position="109"/>
        <end position="119"/>
    </location>
</feature>
<dbReference type="Pfam" id="PF03592">
    <property type="entry name" value="Terminase_2"/>
    <property type="match status" value="1"/>
</dbReference>
<protein>
    <submittedName>
        <fullName evidence="2">Terminase small subunit</fullName>
    </submittedName>
</protein>
<dbReference type="InterPro" id="IPR038713">
    <property type="entry name" value="Terminase_Gp1_N_sf"/>
</dbReference>
<reference evidence="2" key="1">
    <citation type="journal article" date="2021" name="Proc. Natl. Acad. Sci. U.S.A.">
        <title>A Catalog of Tens of Thousands of Viruses from Human Metagenomes Reveals Hidden Associations with Chronic Diseases.</title>
        <authorList>
            <person name="Tisza M.J."/>
            <person name="Buck C.B."/>
        </authorList>
    </citation>
    <scope>NUCLEOTIDE SEQUENCE</scope>
    <source>
        <strain evidence="2">Ctpvf97</strain>
    </source>
</reference>
<dbReference type="EMBL" id="BK015944">
    <property type="protein sequence ID" value="DAF86394.1"/>
    <property type="molecule type" value="Genomic_DNA"/>
</dbReference>
<organism evidence="2">
    <name type="scientific">Myoviridae sp. ctpvf97</name>
    <dbReference type="NCBI Taxonomy" id="2825176"/>
    <lineage>
        <taxon>Viruses</taxon>
        <taxon>Duplodnaviria</taxon>
        <taxon>Heunggongvirae</taxon>
        <taxon>Uroviricota</taxon>
        <taxon>Caudoviricetes</taxon>
    </lineage>
</organism>
<evidence type="ECO:0000256" key="1">
    <source>
        <dbReference type="SAM" id="MobiDB-lite"/>
    </source>
</evidence>
<dbReference type="Gene3D" id="1.10.10.1400">
    <property type="entry name" value="Terminase, small subunit, N-terminal DNA-binding domain, HTH motif"/>
    <property type="match status" value="1"/>
</dbReference>
<accession>A0A8S5TVZ1</accession>
<dbReference type="InterPro" id="IPR005335">
    <property type="entry name" value="Terminase_ssu"/>
</dbReference>
<proteinExistence type="predicted"/>